<evidence type="ECO:0000313" key="2">
    <source>
        <dbReference type="Proteomes" id="UP000056209"/>
    </source>
</evidence>
<dbReference type="Proteomes" id="UP000056209">
    <property type="component" value="Unassembled WGS sequence"/>
</dbReference>
<sequence length="133" mass="15005">MSELSLLDHMARTHFPAEPAWQARRALIHLLDDLDHETLRTLRVQRHQAPNAPDAPALEQGTLGALIEDYVHTHPGVTAVDVQQAFPHAHPGNITDVLADFRASGRVRVIQKHLYPWPTSIRRAVQGQTNHDW</sequence>
<protein>
    <submittedName>
        <fullName evidence="1">Uncharacterized protein</fullName>
    </submittedName>
</protein>
<name>A0A100HN10_9DEIO</name>
<dbReference type="EMBL" id="BCMS01000004">
    <property type="protein sequence ID" value="GAQ23693.1"/>
    <property type="molecule type" value="Genomic_DNA"/>
</dbReference>
<comment type="caution">
    <text evidence="1">The sequence shown here is derived from an EMBL/GenBank/DDBJ whole genome shotgun (WGS) entry which is preliminary data.</text>
</comment>
<evidence type="ECO:0000313" key="1">
    <source>
        <dbReference type="EMBL" id="GAQ23693.1"/>
    </source>
</evidence>
<organism evidence="1 2">
    <name type="scientific">Deinococcus grandis</name>
    <dbReference type="NCBI Taxonomy" id="57498"/>
    <lineage>
        <taxon>Bacteria</taxon>
        <taxon>Thermotogati</taxon>
        <taxon>Deinococcota</taxon>
        <taxon>Deinococci</taxon>
        <taxon>Deinococcales</taxon>
        <taxon>Deinococcaceae</taxon>
        <taxon>Deinococcus</taxon>
    </lineage>
</organism>
<gene>
    <name evidence="1" type="ORF">DEIGR_320107</name>
</gene>
<dbReference type="AlphaFoldDB" id="A0A100HN10"/>
<keyword evidence="2" id="KW-1185">Reference proteome</keyword>
<dbReference type="RefSeq" id="WP_058979723.1">
    <property type="nucleotide sequence ID" value="NZ_BCMS01000004.1"/>
</dbReference>
<dbReference type="OrthoDB" id="73033at2"/>
<accession>A0A100HN10</accession>
<proteinExistence type="predicted"/>
<reference evidence="2" key="1">
    <citation type="submission" date="2015-11" db="EMBL/GenBank/DDBJ databases">
        <title>Draft Genome Sequence of the Radioresistant Bacterium Deinococcus grandis, Isolated from Freshwater Fish in Japan.</title>
        <authorList>
            <person name="Satoh K."/>
            <person name="Onodera T."/>
            <person name="Omoso K."/>
            <person name="Takeda-Yano K."/>
            <person name="Katayama T."/>
            <person name="Oono Y."/>
            <person name="Narumi I."/>
        </authorList>
    </citation>
    <scope>NUCLEOTIDE SEQUENCE [LARGE SCALE GENOMIC DNA]</scope>
    <source>
        <strain evidence="2">ATCC 43672</strain>
    </source>
</reference>